<name>A0A0J5FUT2_9GAMM</name>
<organism evidence="3 4">
    <name type="scientific">Xenorhabdus khoisanae</name>
    <dbReference type="NCBI Taxonomy" id="880157"/>
    <lineage>
        <taxon>Bacteria</taxon>
        <taxon>Pseudomonadati</taxon>
        <taxon>Pseudomonadota</taxon>
        <taxon>Gammaproteobacteria</taxon>
        <taxon>Enterobacterales</taxon>
        <taxon>Morganellaceae</taxon>
        <taxon>Xenorhabdus</taxon>
    </lineage>
</organism>
<dbReference type="Gene3D" id="3.30.2310.20">
    <property type="entry name" value="RelE-like"/>
    <property type="match status" value="1"/>
</dbReference>
<protein>
    <submittedName>
        <fullName evidence="3">RelE/StbE family addiction module toxin</fullName>
    </submittedName>
</protein>
<evidence type="ECO:0000256" key="1">
    <source>
        <dbReference type="ARBA" id="ARBA00022649"/>
    </source>
</evidence>
<keyword evidence="1" id="KW-1277">Toxin-antitoxin system</keyword>
<dbReference type="Proteomes" id="UP000036277">
    <property type="component" value="Unassembled WGS sequence"/>
</dbReference>
<dbReference type="PANTHER" id="PTHR40588:SF1">
    <property type="entry name" value="MRNA INTERFERASE TOXIN YAFQ"/>
    <property type="match status" value="1"/>
</dbReference>
<dbReference type="Pfam" id="PF15738">
    <property type="entry name" value="YafQ_toxin"/>
    <property type="match status" value="1"/>
</dbReference>
<evidence type="ECO:0000313" key="3">
    <source>
        <dbReference type="EMBL" id="KMJ46016.1"/>
    </source>
</evidence>
<dbReference type="RefSeq" id="WP_047962466.1">
    <property type="nucleotide sequence ID" value="NZ_CAWMBG010000031.1"/>
</dbReference>
<dbReference type="AlphaFoldDB" id="A0A0J5FUT2"/>
<evidence type="ECO:0000313" key="4">
    <source>
        <dbReference type="Proteomes" id="UP000036277"/>
    </source>
</evidence>
<sequence length="89" mass="10368">MLMIVYQSRFKKDAKKYANNKKAQEIILETLALLQTGQLLPPKYKEHRLIGNYIGYLECHGAPDLLLIYQRTDTELILYRVGSHADLFK</sequence>
<dbReference type="PANTHER" id="PTHR40588">
    <property type="entry name" value="MRNA INTERFERASE TOXIN YAFQ"/>
    <property type="match status" value="1"/>
</dbReference>
<keyword evidence="4" id="KW-1185">Reference proteome</keyword>
<evidence type="ECO:0000256" key="2">
    <source>
        <dbReference type="PIRSR" id="PIRSR006156-1"/>
    </source>
</evidence>
<dbReference type="InterPro" id="IPR007712">
    <property type="entry name" value="RelE/ParE_toxin"/>
</dbReference>
<dbReference type="GO" id="GO:0004521">
    <property type="term" value="F:RNA endonuclease activity"/>
    <property type="evidence" value="ECO:0007669"/>
    <property type="project" value="TreeGrafter"/>
</dbReference>
<dbReference type="InterPro" id="IPR004386">
    <property type="entry name" value="Toxin_YafQ-like"/>
</dbReference>
<dbReference type="GO" id="GO:0006415">
    <property type="term" value="P:translational termination"/>
    <property type="evidence" value="ECO:0007669"/>
    <property type="project" value="TreeGrafter"/>
</dbReference>
<accession>A0A0J5FUT2</accession>
<dbReference type="InterPro" id="IPR035093">
    <property type="entry name" value="RelE/ParE_toxin_dom_sf"/>
</dbReference>
<dbReference type="PATRIC" id="fig|880157.4.peg.1255"/>
<dbReference type="PIRSF" id="PIRSF006156">
    <property type="entry name" value="YafQ"/>
    <property type="match status" value="1"/>
</dbReference>
<reference evidence="3 4" key="1">
    <citation type="submission" date="2015-06" db="EMBL/GenBank/DDBJ databases">
        <title>Draft Whole-Genome Sequence of the Entomopathogenic Bacterium Xenorhabdus khoisanae.</title>
        <authorList>
            <person name="Naidoo S."/>
            <person name="Featherston J."/>
            <person name="Gray V.M."/>
        </authorList>
    </citation>
    <scope>NUCLEOTIDE SEQUENCE [LARGE SCALE GENOMIC DNA]</scope>
    <source>
        <strain evidence="3 4">MCB</strain>
    </source>
</reference>
<dbReference type="GO" id="GO:0006402">
    <property type="term" value="P:mRNA catabolic process"/>
    <property type="evidence" value="ECO:0007669"/>
    <property type="project" value="TreeGrafter"/>
</dbReference>
<comment type="caution">
    <text evidence="3">The sequence shown here is derived from an EMBL/GenBank/DDBJ whole genome shotgun (WGS) entry which is preliminary data.</text>
</comment>
<dbReference type="STRING" id="880157.AB204_05985"/>
<gene>
    <name evidence="3" type="ORF">AB204_05985</name>
</gene>
<dbReference type="OrthoDB" id="7030467at2"/>
<proteinExistence type="predicted"/>
<dbReference type="EMBL" id="LFCV01000031">
    <property type="protein sequence ID" value="KMJ46016.1"/>
    <property type="molecule type" value="Genomic_DNA"/>
</dbReference>
<feature type="active site" description="Proton donor" evidence="2">
    <location>
        <position position="84"/>
    </location>
</feature>
<dbReference type="NCBIfam" id="TIGR02385">
    <property type="entry name" value="RelE_StbE"/>
    <property type="match status" value="1"/>
</dbReference>
<dbReference type="SUPFAM" id="SSF143011">
    <property type="entry name" value="RelE-like"/>
    <property type="match status" value="1"/>
</dbReference>